<comment type="caution">
    <text evidence="2">The sequence shown here is derived from an EMBL/GenBank/DDBJ whole genome shotgun (WGS) entry which is preliminary data.</text>
</comment>
<dbReference type="InterPro" id="IPR008407">
    <property type="entry name" value="Brnchd-chn_aa_trnsp_AzlD"/>
</dbReference>
<keyword evidence="1" id="KW-0812">Transmembrane</keyword>
<organism evidence="2 3">
    <name type="scientific">Sporosarcina limicola</name>
    <dbReference type="NCBI Taxonomy" id="34101"/>
    <lineage>
        <taxon>Bacteria</taxon>
        <taxon>Bacillati</taxon>
        <taxon>Bacillota</taxon>
        <taxon>Bacilli</taxon>
        <taxon>Bacillales</taxon>
        <taxon>Caryophanaceae</taxon>
        <taxon>Sporosarcina</taxon>
    </lineage>
</organism>
<accession>A0A927R7G7</accession>
<evidence type="ECO:0000313" key="3">
    <source>
        <dbReference type="Proteomes" id="UP000658225"/>
    </source>
</evidence>
<dbReference type="Proteomes" id="UP000658225">
    <property type="component" value="Unassembled WGS sequence"/>
</dbReference>
<evidence type="ECO:0000313" key="2">
    <source>
        <dbReference type="EMBL" id="MBE1555974.1"/>
    </source>
</evidence>
<dbReference type="RefSeq" id="WP_192599660.1">
    <property type="nucleotide sequence ID" value="NZ_JADBEL010000019.1"/>
</dbReference>
<name>A0A927R7G7_9BACL</name>
<protein>
    <submittedName>
        <fullName evidence="2">Branched-subunit amino acid transport protein</fullName>
    </submittedName>
</protein>
<evidence type="ECO:0000256" key="1">
    <source>
        <dbReference type="SAM" id="Phobius"/>
    </source>
</evidence>
<dbReference type="Pfam" id="PF05437">
    <property type="entry name" value="AzlD"/>
    <property type="match status" value="1"/>
</dbReference>
<feature type="transmembrane region" description="Helical" evidence="1">
    <location>
        <begin position="6"/>
        <end position="29"/>
    </location>
</feature>
<gene>
    <name evidence="2" type="ORF">H4683_003095</name>
</gene>
<sequence length="110" mass="12191">MEINTTLLLVILLGALVTFIPRSLPLLVLSKMNIPEPIVKWLEHIPVAVMAALFIQEIAVPNDEFGYVVGNLRLLAALPTLLVAFITKSLLFTVLIGVVTMTLLRYFIPH</sequence>
<proteinExistence type="predicted"/>
<dbReference type="AlphaFoldDB" id="A0A927R7G7"/>
<keyword evidence="1" id="KW-0472">Membrane</keyword>
<dbReference type="EMBL" id="JADBEL010000019">
    <property type="protein sequence ID" value="MBE1555974.1"/>
    <property type="molecule type" value="Genomic_DNA"/>
</dbReference>
<keyword evidence="1" id="KW-1133">Transmembrane helix</keyword>
<reference evidence="2" key="1">
    <citation type="submission" date="2020-10" db="EMBL/GenBank/DDBJ databases">
        <title>Genomic Encyclopedia of Type Strains, Phase IV (KMG-IV): sequencing the most valuable type-strain genomes for metagenomic binning, comparative biology and taxonomic classification.</title>
        <authorList>
            <person name="Goeker M."/>
        </authorList>
    </citation>
    <scope>NUCLEOTIDE SEQUENCE</scope>
    <source>
        <strain evidence="2">DSM 13886</strain>
    </source>
</reference>
<keyword evidence="3" id="KW-1185">Reference proteome</keyword>